<evidence type="ECO:0000313" key="4">
    <source>
        <dbReference type="EMBL" id="KAA9041196.1"/>
    </source>
</evidence>
<dbReference type="Pfam" id="PF22124">
    <property type="entry name" value="Glyco_hydro_95_cat"/>
    <property type="match status" value="1"/>
</dbReference>
<gene>
    <name evidence="4" type="ORF">FW778_03945</name>
</gene>
<reference evidence="4 5" key="1">
    <citation type="submission" date="2019-09" db="EMBL/GenBank/DDBJ databases">
        <title>Draft genome sequence of Ginsengibacter sp. BR5-29.</title>
        <authorList>
            <person name="Im W.-T."/>
        </authorList>
    </citation>
    <scope>NUCLEOTIDE SEQUENCE [LARGE SCALE GENOMIC DNA]</scope>
    <source>
        <strain evidence="4 5">BR5-29</strain>
    </source>
</reference>
<proteinExistence type="predicted"/>
<name>A0A5J5IJP2_9BACT</name>
<dbReference type="InterPro" id="IPR054363">
    <property type="entry name" value="GH95_cat"/>
</dbReference>
<dbReference type="AlphaFoldDB" id="A0A5J5IJP2"/>
<evidence type="ECO:0000256" key="1">
    <source>
        <dbReference type="SAM" id="SignalP"/>
    </source>
</evidence>
<dbReference type="Pfam" id="PF21307">
    <property type="entry name" value="Glyco_hydro_95_C"/>
    <property type="match status" value="1"/>
</dbReference>
<feature type="signal peptide" evidence="1">
    <location>
        <begin position="1"/>
        <end position="19"/>
    </location>
</feature>
<dbReference type="GO" id="GO:0005975">
    <property type="term" value="P:carbohydrate metabolic process"/>
    <property type="evidence" value="ECO:0007669"/>
    <property type="project" value="InterPro"/>
</dbReference>
<dbReference type="Gene3D" id="2.60.40.1180">
    <property type="entry name" value="Golgi alpha-mannosidase II"/>
    <property type="match status" value="1"/>
</dbReference>
<keyword evidence="5" id="KW-1185">Reference proteome</keyword>
<feature type="domain" description="Alpha fucosidase A-like C-terminal" evidence="2">
    <location>
        <begin position="660"/>
        <end position="750"/>
    </location>
</feature>
<dbReference type="InterPro" id="IPR012341">
    <property type="entry name" value="6hp_glycosidase-like_sf"/>
</dbReference>
<accession>A0A5J5IJP2</accession>
<sequence length="780" mass="88625">MKRTDFMLLVILLLSYANTFGQSNPATSVVKLNVNWKQFLSKQDLLWDTMPGDYFEGPFVGNGLLGTIIFKDDKDSNTLRFEIGRTDVYDHRTKEASAYETPRLPIGQLLLTPVGKIIKTHMRCDLWNAEIRGVLTTTAGIISFRCFVPSREELIVLTVKASGKEKNAKFTLRPQQAESPRYIFKKPIGGEKGGYDYQQNPSFRVEKMDGIEVVTQPLLKGDDYATAWSDQKNADGSQTVLVTVANRWGKYRKPASGSAIDAVATIKAGQEKAMATMEKAHRAWWHAFYPASFVTLPDTRLESFYWIQLYKLGSATHPGCPVIDLLGPWFKSTSWPLLWMNLNVQLTYYTLGITNHPDLEDNLYQLLERHKGQMIQNVPKEFQNDCAGIRNPVQYDDLYAPLFLTEDTAGKEAMNLIVLPWLMQEFYVHNRMTMDDNRLRNSVYPLLRRAFNVYMRILHKEGDGLYHIPYTYSDEYGNAKETSLNIALARWGFKTLISCASRLKIDDPLLHPWKEMLAKMQDYNVDDNGIMVGKDMPFAKPHRHYSHLFAIFPLYDMNIENDQERIPLMKKSIEHYTALDGDNCIYKFSGASSLWAASGEGDSSLKWLNRSLELLPRFGVPPAPKRIPTLTQNTFYSERENPTFESPISSSRSMLDMLIQSWGGTIRVFPACPSTWKNASFYNLRTEGAFLISAVRNDGKTKFIQVKSLAGEPCKIKLDLSANIKLIGPKTANMHLENGLIELTLKKGEEAIIYAGKKPESFEISPVPEKPGEMNSWGVH</sequence>
<dbReference type="PANTHER" id="PTHR31084:SF0">
    <property type="entry name" value="ALPHA-L-FUCOSIDASE 2"/>
    <property type="match status" value="1"/>
</dbReference>
<dbReference type="SUPFAM" id="SSF48208">
    <property type="entry name" value="Six-hairpin glycosidases"/>
    <property type="match status" value="1"/>
</dbReference>
<dbReference type="Proteomes" id="UP000326903">
    <property type="component" value="Unassembled WGS sequence"/>
</dbReference>
<dbReference type="InterPro" id="IPR008928">
    <property type="entry name" value="6-hairpin_glycosidase_sf"/>
</dbReference>
<feature type="chain" id="PRO_5023934492" evidence="1">
    <location>
        <begin position="20"/>
        <end position="780"/>
    </location>
</feature>
<feature type="domain" description="Glycosyl hydrolase family 95 catalytic" evidence="3">
    <location>
        <begin position="310"/>
        <end position="613"/>
    </location>
</feature>
<dbReference type="Gene3D" id="1.50.10.10">
    <property type="match status" value="1"/>
</dbReference>
<evidence type="ECO:0000259" key="2">
    <source>
        <dbReference type="Pfam" id="PF21307"/>
    </source>
</evidence>
<dbReference type="GO" id="GO:0004560">
    <property type="term" value="F:alpha-L-fucosidase activity"/>
    <property type="evidence" value="ECO:0007669"/>
    <property type="project" value="TreeGrafter"/>
</dbReference>
<evidence type="ECO:0000313" key="5">
    <source>
        <dbReference type="Proteomes" id="UP000326903"/>
    </source>
</evidence>
<dbReference type="InterPro" id="IPR049053">
    <property type="entry name" value="AFCA-like_C"/>
</dbReference>
<dbReference type="InterPro" id="IPR013780">
    <property type="entry name" value="Glyco_hydro_b"/>
</dbReference>
<evidence type="ECO:0000259" key="3">
    <source>
        <dbReference type="Pfam" id="PF22124"/>
    </source>
</evidence>
<dbReference type="EMBL" id="VYQF01000001">
    <property type="protein sequence ID" value="KAA9041196.1"/>
    <property type="molecule type" value="Genomic_DNA"/>
</dbReference>
<dbReference type="PANTHER" id="PTHR31084">
    <property type="entry name" value="ALPHA-L-FUCOSIDASE 2"/>
    <property type="match status" value="1"/>
</dbReference>
<protein>
    <submittedName>
        <fullName evidence="4">Alpha-L-fucosidase</fullName>
    </submittedName>
</protein>
<dbReference type="RefSeq" id="WP_150413285.1">
    <property type="nucleotide sequence ID" value="NZ_VYQF01000001.1"/>
</dbReference>
<keyword evidence="1" id="KW-0732">Signal</keyword>
<organism evidence="4 5">
    <name type="scientific">Ginsengibacter hankyongi</name>
    <dbReference type="NCBI Taxonomy" id="2607284"/>
    <lineage>
        <taxon>Bacteria</taxon>
        <taxon>Pseudomonadati</taxon>
        <taxon>Bacteroidota</taxon>
        <taxon>Chitinophagia</taxon>
        <taxon>Chitinophagales</taxon>
        <taxon>Chitinophagaceae</taxon>
        <taxon>Ginsengibacter</taxon>
    </lineage>
</organism>
<comment type="caution">
    <text evidence="4">The sequence shown here is derived from an EMBL/GenBank/DDBJ whole genome shotgun (WGS) entry which is preliminary data.</text>
</comment>